<keyword evidence="3" id="KW-1185">Reference proteome</keyword>
<evidence type="ECO:0000256" key="1">
    <source>
        <dbReference type="SAM" id="MobiDB-lite"/>
    </source>
</evidence>
<evidence type="ECO:0000313" key="2">
    <source>
        <dbReference type="EMBL" id="CAI0458577.1"/>
    </source>
</evidence>
<gene>
    <name evidence="2" type="ORF">LITE_LOCUS33599</name>
</gene>
<reference evidence="2" key="1">
    <citation type="submission" date="2022-08" db="EMBL/GenBank/DDBJ databases">
        <authorList>
            <person name="Gutierrez-Valencia J."/>
        </authorList>
    </citation>
    <scope>NUCLEOTIDE SEQUENCE</scope>
</reference>
<accession>A0AAV0NJC9</accession>
<evidence type="ECO:0000313" key="3">
    <source>
        <dbReference type="Proteomes" id="UP001154282"/>
    </source>
</evidence>
<feature type="compositionally biased region" description="Basic and acidic residues" evidence="1">
    <location>
        <begin position="50"/>
        <end position="64"/>
    </location>
</feature>
<dbReference type="AlphaFoldDB" id="A0AAV0NJC9"/>
<organism evidence="2 3">
    <name type="scientific">Linum tenue</name>
    <dbReference type="NCBI Taxonomy" id="586396"/>
    <lineage>
        <taxon>Eukaryota</taxon>
        <taxon>Viridiplantae</taxon>
        <taxon>Streptophyta</taxon>
        <taxon>Embryophyta</taxon>
        <taxon>Tracheophyta</taxon>
        <taxon>Spermatophyta</taxon>
        <taxon>Magnoliopsida</taxon>
        <taxon>eudicotyledons</taxon>
        <taxon>Gunneridae</taxon>
        <taxon>Pentapetalae</taxon>
        <taxon>rosids</taxon>
        <taxon>fabids</taxon>
        <taxon>Malpighiales</taxon>
        <taxon>Linaceae</taxon>
        <taxon>Linum</taxon>
    </lineage>
</organism>
<dbReference type="Proteomes" id="UP001154282">
    <property type="component" value="Unassembled WGS sequence"/>
</dbReference>
<dbReference type="EMBL" id="CAMGYJ010000008">
    <property type="protein sequence ID" value="CAI0458577.1"/>
    <property type="molecule type" value="Genomic_DNA"/>
</dbReference>
<name>A0AAV0NJC9_9ROSI</name>
<feature type="compositionally biased region" description="Gly residues" evidence="1">
    <location>
        <begin position="75"/>
        <end position="85"/>
    </location>
</feature>
<feature type="region of interest" description="Disordered" evidence="1">
    <location>
        <begin position="1"/>
        <end position="87"/>
    </location>
</feature>
<proteinExistence type="predicted"/>
<comment type="caution">
    <text evidence="2">The sequence shown here is derived from an EMBL/GenBank/DDBJ whole genome shotgun (WGS) entry which is preliminary data.</text>
</comment>
<feature type="non-terminal residue" evidence="2">
    <location>
        <position position="1"/>
    </location>
</feature>
<protein>
    <submittedName>
        <fullName evidence="2">Uncharacterized protein</fullName>
    </submittedName>
</protein>
<sequence length="171" mass="19177">ARPSDVREGLPRRPQRRQGGGGSPSPDLEPEAVRRRGQDGQAPGQVPVRQPDRQPVRRQPDVVERRRRCGPCATRGGGEVGGGGEVLRPPQQHVRVGPHVRCVHAGGVEEVRAAGVRLRHVCEGQGQPHHLLLRSPWKLRWREPLLSFFFPFLTKKKPLEERIVLLSIERN</sequence>
<feature type="compositionally biased region" description="Basic and acidic residues" evidence="1">
    <location>
        <begin position="1"/>
        <end position="11"/>
    </location>
</feature>